<keyword evidence="1" id="KW-0472">Membrane</keyword>
<feature type="transmembrane region" description="Helical" evidence="1">
    <location>
        <begin position="69"/>
        <end position="91"/>
    </location>
</feature>
<organism evidence="2">
    <name type="scientific">Oikopleura dioica</name>
    <name type="common">Tunicate</name>
    <dbReference type="NCBI Taxonomy" id="34765"/>
    <lineage>
        <taxon>Eukaryota</taxon>
        <taxon>Metazoa</taxon>
        <taxon>Chordata</taxon>
        <taxon>Tunicata</taxon>
        <taxon>Appendicularia</taxon>
        <taxon>Copelata</taxon>
        <taxon>Oikopleuridae</taxon>
        <taxon>Oikopleura</taxon>
    </lineage>
</organism>
<evidence type="ECO:0000313" key="3">
    <source>
        <dbReference type="Proteomes" id="UP000001307"/>
    </source>
</evidence>
<name>E4WPV6_OIKDI</name>
<dbReference type="Proteomes" id="UP000001307">
    <property type="component" value="Unassembled WGS sequence"/>
</dbReference>
<keyword evidence="1" id="KW-0812">Transmembrane</keyword>
<feature type="transmembrane region" description="Helical" evidence="1">
    <location>
        <begin position="145"/>
        <end position="167"/>
    </location>
</feature>
<reference evidence="2" key="1">
    <citation type="journal article" date="2010" name="Science">
        <title>Plasticity of animal genome architecture unmasked by rapid evolution of a pelagic tunicate.</title>
        <authorList>
            <person name="Denoeud F."/>
            <person name="Henriet S."/>
            <person name="Mungpakdee S."/>
            <person name="Aury J.M."/>
            <person name="Da Silva C."/>
            <person name="Brinkmann H."/>
            <person name="Mikhaleva J."/>
            <person name="Olsen L.C."/>
            <person name="Jubin C."/>
            <person name="Canestro C."/>
            <person name="Bouquet J.M."/>
            <person name="Danks G."/>
            <person name="Poulain J."/>
            <person name="Campsteijn C."/>
            <person name="Adamski M."/>
            <person name="Cross I."/>
            <person name="Yadetie F."/>
            <person name="Muffato M."/>
            <person name="Louis A."/>
            <person name="Butcher S."/>
            <person name="Tsagkogeorga G."/>
            <person name="Konrad A."/>
            <person name="Singh S."/>
            <person name="Jensen M.F."/>
            <person name="Cong E.H."/>
            <person name="Eikeseth-Otteraa H."/>
            <person name="Noel B."/>
            <person name="Anthouard V."/>
            <person name="Porcel B.M."/>
            <person name="Kachouri-Lafond R."/>
            <person name="Nishino A."/>
            <person name="Ugolini M."/>
            <person name="Chourrout P."/>
            <person name="Nishida H."/>
            <person name="Aasland R."/>
            <person name="Huzurbazar S."/>
            <person name="Westhof E."/>
            <person name="Delsuc F."/>
            <person name="Lehrach H."/>
            <person name="Reinhardt R."/>
            <person name="Weissenbach J."/>
            <person name="Roy S.W."/>
            <person name="Artiguenave F."/>
            <person name="Postlethwait J.H."/>
            <person name="Manak J.R."/>
            <person name="Thompson E.M."/>
            <person name="Jaillon O."/>
            <person name="Du Pasquier L."/>
            <person name="Boudinot P."/>
            <person name="Liberles D.A."/>
            <person name="Volff J.N."/>
            <person name="Philippe H."/>
            <person name="Lenhard B."/>
            <person name="Roest Crollius H."/>
            <person name="Wincker P."/>
            <person name="Chourrout D."/>
        </authorList>
    </citation>
    <scope>NUCLEOTIDE SEQUENCE [LARGE SCALE GENOMIC DNA]</scope>
</reference>
<keyword evidence="1" id="KW-1133">Transmembrane helix</keyword>
<feature type="transmembrane region" description="Helical" evidence="1">
    <location>
        <begin position="12"/>
        <end position="34"/>
    </location>
</feature>
<dbReference type="OrthoDB" id="10401158at2759"/>
<protein>
    <submittedName>
        <fullName evidence="2">Uncharacterized protein</fullName>
    </submittedName>
</protein>
<dbReference type="InParanoid" id="E4WPV6"/>
<dbReference type="AlphaFoldDB" id="E4WPV6"/>
<accession>E4WPV6</accession>
<gene>
    <name evidence="2" type="ORF">GSOID_T00000783001</name>
</gene>
<keyword evidence="3" id="KW-1185">Reference proteome</keyword>
<evidence type="ECO:0000256" key="1">
    <source>
        <dbReference type="SAM" id="Phobius"/>
    </source>
</evidence>
<sequence>MRNQQQAALERVQNQAVLISILYIGMGSFLLYLVSDFYTFLESPMKLRTGEASTRDLINLPEGMKNSLILFYFLFCSIAMSTGFVWLFLTVSYDVIVFRVLQAILTLISVFSSLSGIISPCFIRAKIPPRVLVDKAKIVELHQKLISLMLTFGMLFILSCFSIYNIYWRKQIMQDDDYVHEVERVPGQSDKPPAYDTLTLSSPPPKYESVVRISQQTTKGCLL</sequence>
<dbReference type="EMBL" id="FN653015">
    <property type="protein sequence ID" value="CBY20777.1"/>
    <property type="molecule type" value="Genomic_DNA"/>
</dbReference>
<proteinExistence type="predicted"/>
<feature type="transmembrane region" description="Helical" evidence="1">
    <location>
        <begin position="103"/>
        <end position="125"/>
    </location>
</feature>
<evidence type="ECO:0000313" key="2">
    <source>
        <dbReference type="EMBL" id="CBY20777.1"/>
    </source>
</evidence>